<accession>A0A366XT42</accession>
<dbReference type="Pfam" id="PF01569">
    <property type="entry name" value="PAP2"/>
    <property type="match status" value="1"/>
</dbReference>
<feature type="transmembrane region" description="Helical" evidence="1">
    <location>
        <begin position="20"/>
        <end position="42"/>
    </location>
</feature>
<keyword evidence="1" id="KW-0472">Membrane</keyword>
<dbReference type="PANTHER" id="PTHR14969:SF13">
    <property type="entry name" value="AT30094P"/>
    <property type="match status" value="1"/>
</dbReference>
<feature type="transmembrane region" description="Helical" evidence="1">
    <location>
        <begin position="146"/>
        <end position="166"/>
    </location>
</feature>
<sequence length="240" mass="27353">MKEKSYLVIKSLKWIYDHAALVPVILMLFGISTAVGSLYLFAEIAEGVLGKQSFQFDSIVNDWLDHFRSPFMDQLMFYITELGSVLSVAVLLIGMIAWLLIKKHDKWSVAFFLLTVSVGGALNALLKHVFERSRPEINEGVGGIGFSFPSGHAMGAMIFYGFLGYLVIRSQRRKRTKLIIMSVFIILILLIGISRIYFHVHYPTDVIAGYAAGASWLYVCIFSLEFILWMKRRRRKRQLS</sequence>
<name>A0A366XT42_9BACI</name>
<dbReference type="AlphaFoldDB" id="A0A366XT42"/>
<comment type="caution">
    <text evidence="3">The sequence shown here is derived from an EMBL/GenBank/DDBJ whole genome shotgun (WGS) entry which is preliminary data.</text>
</comment>
<dbReference type="SMART" id="SM00014">
    <property type="entry name" value="acidPPc"/>
    <property type="match status" value="1"/>
</dbReference>
<keyword evidence="1" id="KW-1133">Transmembrane helix</keyword>
<dbReference type="Gene3D" id="1.20.144.10">
    <property type="entry name" value="Phosphatidic acid phosphatase type 2/haloperoxidase"/>
    <property type="match status" value="2"/>
</dbReference>
<evidence type="ECO:0000259" key="2">
    <source>
        <dbReference type="SMART" id="SM00014"/>
    </source>
</evidence>
<gene>
    <name evidence="3" type="ORF">DS031_11785</name>
</gene>
<feature type="transmembrane region" description="Helical" evidence="1">
    <location>
        <begin position="75"/>
        <end position="100"/>
    </location>
</feature>
<organism evidence="3 4">
    <name type="scientific">Bacillus taeanensis</name>
    <dbReference type="NCBI Taxonomy" id="273032"/>
    <lineage>
        <taxon>Bacteria</taxon>
        <taxon>Bacillati</taxon>
        <taxon>Bacillota</taxon>
        <taxon>Bacilli</taxon>
        <taxon>Bacillales</taxon>
        <taxon>Bacillaceae</taxon>
        <taxon>Bacillus</taxon>
    </lineage>
</organism>
<dbReference type="RefSeq" id="WP_113806284.1">
    <property type="nucleotide sequence ID" value="NZ_QOCW01000011.1"/>
</dbReference>
<reference evidence="3 4" key="1">
    <citation type="submission" date="2018-07" db="EMBL/GenBank/DDBJ databases">
        <title>Lottiidibacillus patelloidae gen. nov., sp. nov., isolated from the intestinal tract of a marine limpet and the reclassification of B. taeanensis BH030017T, B. algicola KMM 3737T and B. hwajinpoensis SW-72T as genus Lottiidibacillus.</title>
        <authorList>
            <person name="Liu R."/>
            <person name="Huang Z."/>
        </authorList>
    </citation>
    <scope>NUCLEOTIDE SEQUENCE [LARGE SCALE GENOMIC DNA]</scope>
    <source>
        <strain evidence="3 4">BH030017</strain>
    </source>
</reference>
<dbReference type="SUPFAM" id="SSF48317">
    <property type="entry name" value="Acid phosphatase/Vanadium-dependent haloperoxidase"/>
    <property type="match status" value="1"/>
</dbReference>
<evidence type="ECO:0000256" key="1">
    <source>
        <dbReference type="SAM" id="Phobius"/>
    </source>
</evidence>
<dbReference type="PANTHER" id="PTHR14969">
    <property type="entry name" value="SPHINGOSINE-1-PHOSPHATE PHOSPHOHYDROLASE"/>
    <property type="match status" value="1"/>
</dbReference>
<evidence type="ECO:0000313" key="3">
    <source>
        <dbReference type="EMBL" id="RBW69312.1"/>
    </source>
</evidence>
<dbReference type="OrthoDB" id="9789113at2"/>
<feature type="domain" description="Phosphatidic acid phosphatase type 2/haloperoxidase" evidence="2">
    <location>
        <begin position="109"/>
        <end position="221"/>
    </location>
</feature>
<evidence type="ECO:0000313" key="4">
    <source>
        <dbReference type="Proteomes" id="UP000253314"/>
    </source>
</evidence>
<dbReference type="InterPro" id="IPR000326">
    <property type="entry name" value="PAP2/HPO"/>
</dbReference>
<feature type="transmembrane region" description="Helical" evidence="1">
    <location>
        <begin position="210"/>
        <end position="230"/>
    </location>
</feature>
<dbReference type="InterPro" id="IPR036938">
    <property type="entry name" value="PAP2/HPO_sf"/>
</dbReference>
<dbReference type="EMBL" id="QOCW01000011">
    <property type="protein sequence ID" value="RBW69312.1"/>
    <property type="molecule type" value="Genomic_DNA"/>
</dbReference>
<dbReference type="CDD" id="cd03392">
    <property type="entry name" value="PAP2_like_2"/>
    <property type="match status" value="1"/>
</dbReference>
<feature type="transmembrane region" description="Helical" evidence="1">
    <location>
        <begin position="107"/>
        <end position="126"/>
    </location>
</feature>
<dbReference type="Proteomes" id="UP000253314">
    <property type="component" value="Unassembled WGS sequence"/>
</dbReference>
<keyword evidence="1" id="KW-0812">Transmembrane</keyword>
<keyword evidence="4" id="KW-1185">Reference proteome</keyword>
<feature type="transmembrane region" description="Helical" evidence="1">
    <location>
        <begin position="178"/>
        <end position="198"/>
    </location>
</feature>
<proteinExistence type="predicted"/>
<protein>
    <submittedName>
        <fullName evidence="3">PAP2 family protein</fullName>
    </submittedName>
</protein>